<keyword evidence="1 6" id="KW-0963">Cytoplasm</keyword>
<evidence type="ECO:0000313" key="7">
    <source>
        <dbReference type="EMBL" id="MFD2204889.1"/>
    </source>
</evidence>
<evidence type="ECO:0000256" key="3">
    <source>
        <dbReference type="ARBA" id="ARBA00022603"/>
    </source>
</evidence>
<dbReference type="Gene3D" id="3.40.50.150">
    <property type="entry name" value="Vaccinia Virus protein VP39"/>
    <property type="match status" value="1"/>
</dbReference>
<keyword evidence="3 6" id="KW-0489">Methyltransferase</keyword>
<evidence type="ECO:0000256" key="4">
    <source>
        <dbReference type="ARBA" id="ARBA00022679"/>
    </source>
</evidence>
<dbReference type="Proteomes" id="UP001597294">
    <property type="component" value="Unassembled WGS sequence"/>
</dbReference>
<comment type="caution">
    <text evidence="6">Lacks conserved residue(s) required for the propagation of feature annotation.</text>
</comment>
<comment type="caution">
    <text evidence="7">The sequence shown here is derived from an EMBL/GenBank/DDBJ whole genome shotgun (WGS) entry which is preliminary data.</text>
</comment>
<organism evidence="7 8">
    <name type="scientific">Kiloniella antarctica</name>
    <dbReference type="NCBI Taxonomy" id="1550907"/>
    <lineage>
        <taxon>Bacteria</taxon>
        <taxon>Pseudomonadati</taxon>
        <taxon>Pseudomonadota</taxon>
        <taxon>Alphaproteobacteria</taxon>
        <taxon>Rhodospirillales</taxon>
        <taxon>Kiloniellaceae</taxon>
        <taxon>Kiloniella</taxon>
    </lineage>
</organism>
<feature type="binding site" evidence="6">
    <location>
        <position position="85"/>
    </location>
    <ligand>
        <name>S-adenosyl-L-methionine</name>
        <dbReference type="ChEBI" id="CHEBI:59789"/>
    </ligand>
</feature>
<dbReference type="InterPro" id="IPR029063">
    <property type="entry name" value="SAM-dependent_MTases_sf"/>
</dbReference>
<gene>
    <name evidence="6 7" type="primary">rsmG</name>
    <name evidence="7" type="ORF">ACFSKO_04680</name>
</gene>
<feature type="binding site" evidence="6">
    <location>
        <position position="143"/>
    </location>
    <ligand>
        <name>S-adenosyl-L-methionine</name>
        <dbReference type="ChEBI" id="CHEBI:59789"/>
    </ligand>
</feature>
<dbReference type="RefSeq" id="WP_380248912.1">
    <property type="nucleotide sequence ID" value="NZ_JBHUII010000001.1"/>
</dbReference>
<dbReference type="GO" id="GO:0008168">
    <property type="term" value="F:methyltransferase activity"/>
    <property type="evidence" value="ECO:0007669"/>
    <property type="project" value="UniProtKB-KW"/>
</dbReference>
<keyword evidence="2 6" id="KW-0698">rRNA processing</keyword>
<name>A0ABW5BH48_9PROT</name>
<reference evidence="8" key="1">
    <citation type="journal article" date="2019" name="Int. J. Syst. Evol. Microbiol.">
        <title>The Global Catalogue of Microorganisms (GCM) 10K type strain sequencing project: providing services to taxonomists for standard genome sequencing and annotation.</title>
        <authorList>
            <consortium name="The Broad Institute Genomics Platform"/>
            <consortium name="The Broad Institute Genome Sequencing Center for Infectious Disease"/>
            <person name="Wu L."/>
            <person name="Ma J."/>
        </authorList>
    </citation>
    <scope>NUCLEOTIDE SEQUENCE [LARGE SCALE GENOMIC DNA]</scope>
    <source>
        <strain evidence="8">CGMCC 4.7192</strain>
    </source>
</reference>
<dbReference type="PIRSF" id="PIRSF003078">
    <property type="entry name" value="GidB"/>
    <property type="match status" value="1"/>
</dbReference>
<dbReference type="HAMAP" id="MF_00074">
    <property type="entry name" value="16SrRNA_methyltr_G"/>
    <property type="match status" value="1"/>
</dbReference>
<dbReference type="NCBIfam" id="TIGR00138">
    <property type="entry name" value="rsmG_gidB"/>
    <property type="match status" value="1"/>
</dbReference>
<comment type="catalytic activity">
    <reaction evidence="6">
        <text>guanosine(527) in 16S rRNA + S-adenosyl-L-methionine = N(7)-methylguanosine(527) in 16S rRNA + S-adenosyl-L-homocysteine</text>
        <dbReference type="Rhea" id="RHEA:42732"/>
        <dbReference type="Rhea" id="RHEA-COMP:10209"/>
        <dbReference type="Rhea" id="RHEA-COMP:10210"/>
        <dbReference type="ChEBI" id="CHEBI:57856"/>
        <dbReference type="ChEBI" id="CHEBI:59789"/>
        <dbReference type="ChEBI" id="CHEBI:74269"/>
        <dbReference type="ChEBI" id="CHEBI:74480"/>
        <dbReference type="EC" id="2.1.1.170"/>
    </reaction>
</comment>
<dbReference type="SUPFAM" id="SSF53335">
    <property type="entry name" value="S-adenosyl-L-methionine-dependent methyltransferases"/>
    <property type="match status" value="1"/>
</dbReference>
<dbReference type="InterPro" id="IPR003682">
    <property type="entry name" value="rRNA_ssu_MeTfrase_G"/>
</dbReference>
<comment type="function">
    <text evidence="6">Specifically methylates the N7 position of guanine in position 527 of 16S rRNA.</text>
</comment>
<comment type="subcellular location">
    <subcellularLocation>
        <location evidence="6">Cytoplasm</location>
    </subcellularLocation>
</comment>
<evidence type="ECO:0000256" key="5">
    <source>
        <dbReference type="ARBA" id="ARBA00022691"/>
    </source>
</evidence>
<dbReference type="EC" id="2.1.1.170" evidence="6"/>
<dbReference type="PANTHER" id="PTHR31760">
    <property type="entry name" value="S-ADENOSYL-L-METHIONINE-DEPENDENT METHYLTRANSFERASES SUPERFAMILY PROTEIN"/>
    <property type="match status" value="1"/>
</dbReference>
<accession>A0ABW5BH48</accession>
<feature type="binding site" evidence="6">
    <location>
        <position position="80"/>
    </location>
    <ligand>
        <name>S-adenosyl-L-methionine</name>
        <dbReference type="ChEBI" id="CHEBI:59789"/>
    </ligand>
</feature>
<dbReference type="Pfam" id="PF02527">
    <property type="entry name" value="GidB"/>
    <property type="match status" value="1"/>
</dbReference>
<dbReference type="PANTHER" id="PTHR31760:SF0">
    <property type="entry name" value="S-ADENOSYL-L-METHIONINE-DEPENDENT METHYLTRANSFERASES SUPERFAMILY PROTEIN"/>
    <property type="match status" value="1"/>
</dbReference>
<sequence length="212" mass="24179">MSHNNFSVEDFKKIIDVSRETEEKLICYAKLLTKWNKAINLVGRDTIPDLWHRHFLDSAQLLSYFPDHTANDKRVVVDFGSGAGFPALILAILGVGEVHAMESDLKKTTFLREVSRETDAGLIIHNERIEKITPFPVNVFTARAFAPLHKILDFAQPFIEVSKPQIDPEFLLLKGRSVDQELTEAEKKWTMKMSRYKSLSDPDATILNLKLL</sequence>
<proteinExistence type="inferred from homology"/>
<evidence type="ECO:0000256" key="2">
    <source>
        <dbReference type="ARBA" id="ARBA00022552"/>
    </source>
</evidence>
<dbReference type="GO" id="GO:0032259">
    <property type="term" value="P:methylation"/>
    <property type="evidence" value="ECO:0007669"/>
    <property type="project" value="UniProtKB-KW"/>
</dbReference>
<evidence type="ECO:0000256" key="6">
    <source>
        <dbReference type="HAMAP-Rule" id="MF_00074"/>
    </source>
</evidence>
<comment type="similarity">
    <text evidence="6">Belongs to the methyltransferase superfamily. RNA methyltransferase RsmG family.</text>
</comment>
<keyword evidence="5 6" id="KW-0949">S-adenosyl-L-methionine</keyword>
<feature type="binding site" evidence="6">
    <location>
        <begin position="129"/>
        <end position="130"/>
    </location>
    <ligand>
        <name>S-adenosyl-L-methionine</name>
        <dbReference type="ChEBI" id="CHEBI:59789"/>
    </ligand>
</feature>
<evidence type="ECO:0000256" key="1">
    <source>
        <dbReference type="ARBA" id="ARBA00022490"/>
    </source>
</evidence>
<keyword evidence="4 6" id="KW-0808">Transferase</keyword>
<keyword evidence="8" id="KW-1185">Reference proteome</keyword>
<dbReference type="EMBL" id="JBHUII010000001">
    <property type="protein sequence ID" value="MFD2204889.1"/>
    <property type="molecule type" value="Genomic_DNA"/>
</dbReference>
<evidence type="ECO:0000313" key="8">
    <source>
        <dbReference type="Proteomes" id="UP001597294"/>
    </source>
</evidence>
<protein>
    <recommendedName>
        <fullName evidence="6">Ribosomal RNA small subunit methyltransferase G</fullName>
        <ecNumber evidence="6">2.1.1.170</ecNumber>
    </recommendedName>
    <alternativeName>
        <fullName evidence="6">16S rRNA 7-methylguanosine methyltransferase</fullName>
        <shortName evidence="6">16S rRNA m7G methyltransferase</shortName>
    </alternativeName>
</protein>